<gene>
    <name evidence="4" type="ORF">HNQ80_005206</name>
</gene>
<dbReference type="Gene3D" id="3.40.630.30">
    <property type="match status" value="1"/>
</dbReference>
<evidence type="ECO:0000256" key="1">
    <source>
        <dbReference type="ARBA" id="ARBA00022679"/>
    </source>
</evidence>
<dbReference type="PROSITE" id="PS50995">
    <property type="entry name" value="HTH_MARR_2"/>
    <property type="match status" value="1"/>
</dbReference>
<feature type="domain" description="N-acetyltransferase" evidence="3">
    <location>
        <begin position="149"/>
        <end position="306"/>
    </location>
</feature>
<reference evidence="4 5" key="1">
    <citation type="submission" date="2020-08" db="EMBL/GenBank/DDBJ databases">
        <title>Genomic Encyclopedia of Type Strains, Phase IV (KMG-IV): sequencing the most valuable type-strain genomes for metagenomic binning, comparative biology and taxonomic classification.</title>
        <authorList>
            <person name="Goeker M."/>
        </authorList>
    </citation>
    <scope>NUCLEOTIDE SEQUENCE [LARGE SCALE GENOMIC DNA]</scope>
    <source>
        <strain evidence="4 5">DSM 103526</strain>
    </source>
</reference>
<evidence type="ECO:0000313" key="4">
    <source>
        <dbReference type="EMBL" id="MBB6219028.1"/>
    </source>
</evidence>
<dbReference type="SMART" id="SM00347">
    <property type="entry name" value="HTH_MARR"/>
    <property type="match status" value="1"/>
</dbReference>
<dbReference type="EMBL" id="JACHEN010000064">
    <property type="protein sequence ID" value="MBB6219028.1"/>
    <property type="molecule type" value="Genomic_DNA"/>
</dbReference>
<sequence length="306" mass="35795">MGAEDKSVVQALRSFNRFYTDILGLLNQHILDSPYSLTEVRVLFEIDKTEDCTANILMEKLNIDRGYMSRLLKRFEAKGFIRKENSIDDGRTFLLHLTPLGKETLVVLEQRSEDQILGLIKDLAEDEQEKLVKSMRYIKRTLLGSLNAVRIRAFQPEDIGYVVKRHRDLYESEYKFSAAFADYVEKAVSKFSECYDKEKENMWIAEVNGVPVGVIAVVRVDESTAQLRWFLMEPQMRGIGLGHKLMKTAMDFCKEKNYKHVFLWTVSILEAARHLYKVYGFKPTETHENDTWTERPIIEERWDLYL</sequence>
<keyword evidence="1 4" id="KW-0808">Transferase</keyword>
<dbReference type="InterPro" id="IPR036390">
    <property type="entry name" value="WH_DNA-bd_sf"/>
</dbReference>
<keyword evidence="5" id="KW-1185">Reference proteome</keyword>
<proteinExistence type="predicted"/>
<evidence type="ECO:0000259" key="3">
    <source>
        <dbReference type="PROSITE" id="PS51186"/>
    </source>
</evidence>
<dbReference type="Gene3D" id="1.10.10.10">
    <property type="entry name" value="Winged helix-like DNA-binding domain superfamily/Winged helix DNA-binding domain"/>
    <property type="match status" value="1"/>
</dbReference>
<dbReference type="SUPFAM" id="SSF46785">
    <property type="entry name" value="Winged helix' DNA-binding domain"/>
    <property type="match status" value="1"/>
</dbReference>
<dbReference type="InterPro" id="IPR050769">
    <property type="entry name" value="NAT_camello-type"/>
</dbReference>
<evidence type="ECO:0000313" key="5">
    <source>
        <dbReference type="Proteomes" id="UP000579281"/>
    </source>
</evidence>
<dbReference type="PANTHER" id="PTHR13947">
    <property type="entry name" value="GNAT FAMILY N-ACETYLTRANSFERASE"/>
    <property type="match status" value="1"/>
</dbReference>
<name>A0A841L317_9FIRM</name>
<dbReference type="PROSITE" id="PS51186">
    <property type="entry name" value="GNAT"/>
    <property type="match status" value="1"/>
</dbReference>
<accession>A0A841L317</accession>
<dbReference type="GO" id="GO:0008080">
    <property type="term" value="F:N-acetyltransferase activity"/>
    <property type="evidence" value="ECO:0007669"/>
    <property type="project" value="InterPro"/>
</dbReference>
<comment type="caution">
    <text evidence="4">The sequence shown here is derived from an EMBL/GenBank/DDBJ whole genome shotgun (WGS) entry which is preliminary data.</text>
</comment>
<dbReference type="Proteomes" id="UP000579281">
    <property type="component" value="Unassembled WGS sequence"/>
</dbReference>
<dbReference type="CDD" id="cd04301">
    <property type="entry name" value="NAT_SF"/>
    <property type="match status" value="1"/>
</dbReference>
<evidence type="ECO:0000259" key="2">
    <source>
        <dbReference type="PROSITE" id="PS50995"/>
    </source>
</evidence>
<dbReference type="Pfam" id="PF00583">
    <property type="entry name" value="Acetyltransf_1"/>
    <property type="match status" value="1"/>
</dbReference>
<dbReference type="PANTHER" id="PTHR13947:SF37">
    <property type="entry name" value="LD18367P"/>
    <property type="match status" value="1"/>
</dbReference>
<dbReference type="GO" id="GO:0003677">
    <property type="term" value="F:DNA binding"/>
    <property type="evidence" value="ECO:0007669"/>
    <property type="project" value="UniProtKB-KW"/>
</dbReference>
<dbReference type="RefSeq" id="WP_184314044.1">
    <property type="nucleotide sequence ID" value="NZ_JACHEN010000064.1"/>
</dbReference>
<dbReference type="InterPro" id="IPR000835">
    <property type="entry name" value="HTH_MarR-typ"/>
</dbReference>
<keyword evidence="4" id="KW-0238">DNA-binding</keyword>
<dbReference type="InterPro" id="IPR016181">
    <property type="entry name" value="Acyl_CoA_acyltransferase"/>
</dbReference>
<dbReference type="Pfam" id="PF01047">
    <property type="entry name" value="MarR"/>
    <property type="match status" value="1"/>
</dbReference>
<dbReference type="InterPro" id="IPR036388">
    <property type="entry name" value="WH-like_DNA-bd_sf"/>
</dbReference>
<dbReference type="SUPFAM" id="SSF55729">
    <property type="entry name" value="Acyl-CoA N-acyltransferases (Nat)"/>
    <property type="match status" value="1"/>
</dbReference>
<dbReference type="GO" id="GO:0003700">
    <property type="term" value="F:DNA-binding transcription factor activity"/>
    <property type="evidence" value="ECO:0007669"/>
    <property type="project" value="InterPro"/>
</dbReference>
<dbReference type="AlphaFoldDB" id="A0A841L317"/>
<dbReference type="InterPro" id="IPR000182">
    <property type="entry name" value="GNAT_dom"/>
</dbReference>
<organism evidence="4 5">
    <name type="scientific">Anaerosolibacter carboniphilus</name>
    <dbReference type="NCBI Taxonomy" id="1417629"/>
    <lineage>
        <taxon>Bacteria</taxon>
        <taxon>Bacillati</taxon>
        <taxon>Bacillota</taxon>
        <taxon>Clostridia</taxon>
        <taxon>Peptostreptococcales</taxon>
        <taxon>Thermotaleaceae</taxon>
        <taxon>Anaerosolibacter</taxon>
    </lineage>
</organism>
<feature type="domain" description="HTH marR-type" evidence="2">
    <location>
        <begin position="5"/>
        <end position="140"/>
    </location>
</feature>
<protein>
    <submittedName>
        <fullName evidence="4">DNA-binding MarR family transcriptional regulator/N-acetylglutamate synthase-like GNAT family acetyltransferase</fullName>
    </submittedName>
</protein>